<accession>A0A6C0CTU2</accession>
<evidence type="ECO:0000313" key="1">
    <source>
        <dbReference type="EMBL" id="QHT07582.1"/>
    </source>
</evidence>
<protein>
    <submittedName>
        <fullName evidence="1">Uncharacterized protein</fullName>
    </submittedName>
</protein>
<proteinExistence type="predicted"/>
<dbReference type="AlphaFoldDB" id="A0A6C0CTU2"/>
<sequence length="63" mass="7573">MNSLEQLYEFLNEWENENKAMIGMKVKNYLIHKNKLTKPIEKIINSYIEEPHITNYGFQSEPK</sequence>
<reference evidence="1" key="1">
    <citation type="journal article" date="2020" name="Nature">
        <title>Giant virus diversity and host interactions through global metagenomics.</title>
        <authorList>
            <person name="Schulz F."/>
            <person name="Roux S."/>
            <person name="Paez-Espino D."/>
            <person name="Jungbluth S."/>
            <person name="Walsh D.A."/>
            <person name="Denef V.J."/>
            <person name="McMahon K.D."/>
            <person name="Konstantinidis K.T."/>
            <person name="Eloe-Fadrosh E.A."/>
            <person name="Kyrpides N.C."/>
            <person name="Woyke T."/>
        </authorList>
    </citation>
    <scope>NUCLEOTIDE SEQUENCE</scope>
    <source>
        <strain evidence="1">GVMAG-M-3300021964-36</strain>
    </source>
</reference>
<name>A0A6C0CTU2_9ZZZZ</name>
<dbReference type="EMBL" id="MN739483">
    <property type="protein sequence ID" value="QHT07582.1"/>
    <property type="molecule type" value="Genomic_DNA"/>
</dbReference>
<organism evidence="1">
    <name type="scientific">viral metagenome</name>
    <dbReference type="NCBI Taxonomy" id="1070528"/>
    <lineage>
        <taxon>unclassified sequences</taxon>
        <taxon>metagenomes</taxon>
        <taxon>organismal metagenomes</taxon>
    </lineage>
</organism>